<reference evidence="6" key="1">
    <citation type="submission" date="2023-07" db="EMBL/GenBank/DDBJ databases">
        <title>Chromosome-level genome assembly of Artemia franciscana.</title>
        <authorList>
            <person name="Jo E."/>
        </authorList>
    </citation>
    <scope>NUCLEOTIDE SEQUENCE</scope>
    <source>
        <tissue evidence="6">Whole body</tissue>
    </source>
</reference>
<evidence type="ECO:0000256" key="2">
    <source>
        <dbReference type="ARBA" id="ARBA00022884"/>
    </source>
</evidence>
<feature type="region of interest" description="Disordered" evidence="4">
    <location>
        <begin position="455"/>
        <end position="482"/>
    </location>
</feature>
<dbReference type="Pfam" id="PF00076">
    <property type="entry name" value="RRM_1"/>
    <property type="match status" value="1"/>
</dbReference>
<dbReference type="CDD" id="cd12254">
    <property type="entry name" value="RRM_hnRNPH_ESRPs_RBM12_like"/>
    <property type="match status" value="1"/>
</dbReference>
<dbReference type="Gene3D" id="3.30.70.330">
    <property type="match status" value="4"/>
</dbReference>
<dbReference type="InterPro" id="IPR050666">
    <property type="entry name" value="ESRP"/>
</dbReference>
<dbReference type="SUPFAM" id="SSF54928">
    <property type="entry name" value="RNA-binding domain, RBD"/>
    <property type="match status" value="3"/>
</dbReference>
<feature type="compositionally biased region" description="Pro residues" evidence="4">
    <location>
        <begin position="203"/>
        <end position="214"/>
    </location>
</feature>
<dbReference type="PANTHER" id="PTHR13976">
    <property type="entry name" value="HETEROGENEOUS NUCLEAR RIBONUCLEOPROTEIN-RELATED"/>
    <property type="match status" value="1"/>
</dbReference>
<protein>
    <recommendedName>
        <fullName evidence="5">RRM domain-containing protein</fullName>
    </recommendedName>
</protein>
<evidence type="ECO:0000256" key="1">
    <source>
        <dbReference type="ARBA" id="ARBA00022737"/>
    </source>
</evidence>
<feature type="region of interest" description="Disordered" evidence="4">
    <location>
        <begin position="182"/>
        <end position="402"/>
    </location>
</feature>
<feature type="compositionally biased region" description="Low complexity" evidence="4">
    <location>
        <begin position="182"/>
        <end position="202"/>
    </location>
</feature>
<evidence type="ECO:0000256" key="4">
    <source>
        <dbReference type="SAM" id="MobiDB-lite"/>
    </source>
</evidence>
<dbReference type="InterPro" id="IPR035979">
    <property type="entry name" value="RBD_domain_sf"/>
</dbReference>
<dbReference type="EMBL" id="JAVRJZ010000002">
    <property type="protein sequence ID" value="KAK2726193.1"/>
    <property type="molecule type" value="Genomic_DNA"/>
</dbReference>
<dbReference type="InterPro" id="IPR000504">
    <property type="entry name" value="RRM_dom"/>
</dbReference>
<feature type="compositionally biased region" description="Basic and acidic residues" evidence="4">
    <location>
        <begin position="465"/>
        <end position="480"/>
    </location>
</feature>
<dbReference type="Proteomes" id="UP001187531">
    <property type="component" value="Unassembled WGS sequence"/>
</dbReference>
<comment type="caution">
    <text evidence="6">The sequence shown here is derived from an EMBL/GenBank/DDBJ whole genome shotgun (WGS) entry which is preliminary data.</text>
</comment>
<dbReference type="InterPro" id="IPR012677">
    <property type="entry name" value="Nucleotide-bd_a/b_plait_sf"/>
</dbReference>
<feature type="compositionally biased region" description="Basic and acidic residues" evidence="4">
    <location>
        <begin position="352"/>
        <end position="364"/>
    </location>
</feature>
<evidence type="ECO:0000313" key="6">
    <source>
        <dbReference type="EMBL" id="KAK2726193.1"/>
    </source>
</evidence>
<evidence type="ECO:0000313" key="7">
    <source>
        <dbReference type="Proteomes" id="UP001187531"/>
    </source>
</evidence>
<name>A0AA88LCD3_ARTSF</name>
<keyword evidence="2 3" id="KW-0694">RNA-binding</keyword>
<gene>
    <name evidence="6" type="ORF">QYM36_000594</name>
</gene>
<feature type="compositionally biased region" description="Basic residues" evidence="4">
    <location>
        <begin position="269"/>
        <end position="279"/>
    </location>
</feature>
<sequence>MVKETHVLSLHRWICRMRRNRKTCIKATFPNSIVFYSDEDARQAMALNGERLQDASVRLLLSSRAEMQRVIEQTRSGHPVAPIPPKPTPTQPTPMSSMPIPNMGGMGPLPTMPIANPLLGMPLDPAGLLSALQNPQLAATYAALFQAAAFAQTAALKQEKPTTNAAAMSNESLAAFGFAPTATGAPQQQQQQRISPMTATPNAQPPLPQAPPSRPALTKPEVEIASAPKSSMIRERKAAEEKGKPEEEEERDRYRYGPKSKSSPDRDKKRSRSKERRDRRRWDRSRSRDRRSRSRSRDRRHRRTSPAQRKRDLDEFGRDKRKESFEKDVKYRDGTYRKDTIAAPIPSPAPPKQEDTAPVREQDKAQPLLKQAPKDRAPQRDGPGMPSNEKVSMVREAKSRFSPLESQVPYVDKSTTIRETKTRFSPLEQEVPDVAKIPSPKVPLLQLAPNFGANEFQPFPQNGSDTKKTWAQSERKESEAKPTQASTVIRVFGRFPRLTYKAIRSFFRGIYIKADNIRLISALDGQLASIAYVRFDSVSDKMKALNTSLDDTVILSDASTKEFDQAIDDYQPNKFHREMLYDSCFCVRNLPNDATVESLKVALSGFDILDVSAELVTPNYPNCLIGYVRFSTLQEAEKARELLYSGVLFDDKVVPVALAPVEEYFKSKIRDTAKPTIDETKPKGPASETTFVKGLPPTVTERDILDFFSDAGVFPVRIHFLLDSSNDPSGDAIIEFQNPEDAEKATAKNGSMMGLNTIEVSTISRKKAATYVPQIADSIGDVDMEVEETEPSDENEEIVGATKEEEIEENKPIVEEPKQNVIEPPKQPERSLLGSRGPLHPSLRARPSLLGIYPRQPGPGFPGGLRGQEPRMRPSLLSNSRPFRPMDPRGLEPRPLFPPEQFMDAKPPNFTDPRCVVCLQNIPYKAGIEDILLFFDEFGLRKEQIARKFSDDGFASDEARVCFDSPADVGRALRLNGRKIWNRPIRISPLK</sequence>
<feature type="compositionally biased region" description="Basic and acidic residues" evidence="4">
    <location>
        <begin position="232"/>
        <end position="255"/>
    </location>
</feature>
<evidence type="ECO:0000256" key="3">
    <source>
        <dbReference type="PROSITE-ProRule" id="PRU00176"/>
    </source>
</evidence>
<dbReference type="SMART" id="SM00360">
    <property type="entry name" value="RRM"/>
    <property type="match status" value="3"/>
</dbReference>
<dbReference type="PROSITE" id="PS50102">
    <property type="entry name" value="RRM"/>
    <property type="match status" value="1"/>
</dbReference>
<dbReference type="GO" id="GO:0003723">
    <property type="term" value="F:RNA binding"/>
    <property type="evidence" value="ECO:0007669"/>
    <property type="project" value="UniProtKB-UniRule"/>
</dbReference>
<feature type="compositionally biased region" description="Basic residues" evidence="4">
    <location>
        <begin position="287"/>
        <end position="304"/>
    </location>
</feature>
<proteinExistence type="predicted"/>
<organism evidence="6 7">
    <name type="scientific">Artemia franciscana</name>
    <name type="common">Brine shrimp</name>
    <name type="synonym">Artemia sanfranciscana</name>
    <dbReference type="NCBI Taxonomy" id="6661"/>
    <lineage>
        <taxon>Eukaryota</taxon>
        <taxon>Metazoa</taxon>
        <taxon>Ecdysozoa</taxon>
        <taxon>Arthropoda</taxon>
        <taxon>Crustacea</taxon>
        <taxon>Branchiopoda</taxon>
        <taxon>Anostraca</taxon>
        <taxon>Artemiidae</taxon>
        <taxon>Artemia</taxon>
    </lineage>
</organism>
<evidence type="ECO:0000259" key="5">
    <source>
        <dbReference type="PROSITE" id="PS50102"/>
    </source>
</evidence>
<dbReference type="AlphaFoldDB" id="A0AA88LCD3"/>
<feature type="domain" description="RRM" evidence="5">
    <location>
        <begin position="688"/>
        <end position="765"/>
    </location>
</feature>
<keyword evidence="1" id="KW-0677">Repeat</keyword>
<accession>A0AA88LCD3</accession>
<dbReference type="CDD" id="cd00590">
    <property type="entry name" value="RRM_SF"/>
    <property type="match status" value="1"/>
</dbReference>
<feature type="compositionally biased region" description="Basic and acidic residues" evidence="4">
    <location>
        <begin position="309"/>
        <end position="340"/>
    </location>
</feature>
<keyword evidence="7" id="KW-1185">Reference proteome</keyword>